<evidence type="ECO:0000259" key="2">
    <source>
        <dbReference type="Pfam" id="PF17425"/>
    </source>
</evidence>
<dbReference type="AlphaFoldDB" id="A0AAJ6GGP7"/>
<sequence>MKKILSIILLIISLFALSCKNNSSSSIGRIGEITVDPYGVAPLSAVYTTETVNAVPITVKVKGLYGEPDIIHTYPAGYGTEFEIHGMFPESENTIEVNDGGRIITKNVNVGSISANGVTIQKKYDVAVNNLPEEKYKNNPELYIVGDAFFVGISKNGYIRYIMKNYNLSKISIDSKKLYLYPSWGNKIINLLGKTIINYPQGGHHDTIKIDDNYIFCSYGFYGSMEEGLTKIDSLGNRIGNEQSIGTLLKDIVYQNNDPNEIEIFNKIVFGSAVDNYYQYNGQVKNVDWFHSNSLVYDSEKDILYISGRMRGVVAIKYSEWKLLWWMVDNSLKLKIDVTIPSDNVLPYDYHFKDLKSLEPYRVKGDAINDGPKNQHALFLLANGNLGMFDNQGDEATNPNGSRYVEYKITGTHGNYTAQKVYEYRDASLYSRLRSDIDFTGETHQNLLLCYADNNAKIIEVEKETKKILFRLYLPFGSYRVDKMPLYYDEGRVYSEDCNLKNLN</sequence>
<feature type="signal peptide" evidence="1">
    <location>
        <begin position="1"/>
        <end position="18"/>
    </location>
</feature>
<dbReference type="Pfam" id="PF05935">
    <property type="entry name" value="Arylsulfotrans"/>
    <property type="match status" value="1"/>
</dbReference>
<dbReference type="RefSeq" id="WP_284602704.1">
    <property type="nucleotide sequence ID" value="NZ_CP098753.1"/>
</dbReference>
<dbReference type="Proteomes" id="UP001242021">
    <property type="component" value="Chromosome"/>
</dbReference>
<feature type="domain" description="Arylsulfotransferase N-terminal" evidence="2">
    <location>
        <begin position="33"/>
        <end position="98"/>
    </location>
</feature>
<protein>
    <submittedName>
        <fullName evidence="3">Aryl-sulfate sulfotransferase</fullName>
    </submittedName>
</protein>
<evidence type="ECO:0000313" key="4">
    <source>
        <dbReference type="Proteomes" id="UP001242021"/>
    </source>
</evidence>
<dbReference type="PROSITE" id="PS51257">
    <property type="entry name" value="PROKAR_LIPOPROTEIN"/>
    <property type="match status" value="1"/>
</dbReference>
<organism evidence="3 4">
    <name type="scientific">Brachyspira pilosicoli</name>
    <name type="common">Serpulina pilosicoli</name>
    <dbReference type="NCBI Taxonomy" id="52584"/>
    <lineage>
        <taxon>Bacteria</taxon>
        <taxon>Pseudomonadati</taxon>
        <taxon>Spirochaetota</taxon>
        <taxon>Spirochaetia</taxon>
        <taxon>Brachyspirales</taxon>
        <taxon>Brachyspiraceae</taxon>
        <taxon>Brachyspira</taxon>
    </lineage>
</organism>
<dbReference type="Pfam" id="PF17425">
    <property type="entry name" value="Arylsulfotran_N"/>
    <property type="match status" value="1"/>
</dbReference>
<dbReference type="InterPro" id="IPR010262">
    <property type="entry name" value="Arylsulfotransferase_bact"/>
</dbReference>
<dbReference type="GO" id="GO:0004062">
    <property type="term" value="F:aryl sulfotransferase activity"/>
    <property type="evidence" value="ECO:0007669"/>
    <property type="project" value="InterPro"/>
</dbReference>
<dbReference type="EMBL" id="CP098754">
    <property type="protein sequence ID" value="WIH94690.1"/>
    <property type="molecule type" value="Genomic_DNA"/>
</dbReference>
<evidence type="ECO:0000313" key="3">
    <source>
        <dbReference type="EMBL" id="WIH94690.1"/>
    </source>
</evidence>
<name>A0AAJ6GGP7_BRAPL</name>
<feature type="chain" id="PRO_5042472891" evidence="1">
    <location>
        <begin position="19"/>
        <end position="504"/>
    </location>
</feature>
<proteinExistence type="predicted"/>
<accession>A0AAJ6GGP7</accession>
<gene>
    <name evidence="3" type="ORF">NEH99_10390</name>
</gene>
<dbReference type="InterPro" id="IPR038477">
    <property type="entry name" value="ASST_N_sf"/>
</dbReference>
<dbReference type="InterPro" id="IPR035391">
    <property type="entry name" value="Arylsulfotran_N"/>
</dbReference>
<keyword evidence="1" id="KW-0732">Signal</keyword>
<evidence type="ECO:0000256" key="1">
    <source>
        <dbReference type="SAM" id="SignalP"/>
    </source>
</evidence>
<dbReference type="Gene3D" id="2.60.40.3100">
    <property type="entry name" value="Arylsulphate sulphotransferase monomer, N-terminal domain"/>
    <property type="match status" value="1"/>
</dbReference>
<reference evidence="3" key="1">
    <citation type="submission" date="2022-06" db="EMBL/GenBank/DDBJ databases">
        <title>Brachyspira pilosicoli from pigs in Switzerland.</title>
        <authorList>
            <person name="Schmitt S."/>
            <person name="Arnold M."/>
            <person name="Rossano A."/>
            <person name="Perreten V."/>
        </authorList>
    </citation>
    <scope>NUCLEOTIDE SEQUENCE</scope>
    <source>
        <strain evidence="3">MEI4028</strain>
    </source>
</reference>